<sequence>MEYEFIALADVGKEAKWLRNMLLDIKLWPQPMPVISIFCGSESTMCIAHNKMYNGKSRHLSLRHAYIRELVSNGVINIVYLRSNKIWLIYSQKH</sequence>
<dbReference type="Proteomes" id="UP001234989">
    <property type="component" value="Chromosome 11"/>
</dbReference>
<evidence type="ECO:0000313" key="2">
    <source>
        <dbReference type="Proteomes" id="UP001234989"/>
    </source>
</evidence>
<dbReference type="AlphaFoldDB" id="A0AAF0ZX26"/>
<name>A0AAF0ZX26_SOLVR</name>
<organism evidence="1 2">
    <name type="scientific">Solanum verrucosum</name>
    <dbReference type="NCBI Taxonomy" id="315347"/>
    <lineage>
        <taxon>Eukaryota</taxon>
        <taxon>Viridiplantae</taxon>
        <taxon>Streptophyta</taxon>
        <taxon>Embryophyta</taxon>
        <taxon>Tracheophyta</taxon>
        <taxon>Spermatophyta</taxon>
        <taxon>Magnoliopsida</taxon>
        <taxon>eudicotyledons</taxon>
        <taxon>Gunneridae</taxon>
        <taxon>Pentapetalae</taxon>
        <taxon>asterids</taxon>
        <taxon>lamiids</taxon>
        <taxon>Solanales</taxon>
        <taxon>Solanaceae</taxon>
        <taxon>Solanoideae</taxon>
        <taxon>Solaneae</taxon>
        <taxon>Solanum</taxon>
    </lineage>
</organism>
<gene>
    <name evidence="1" type="ORF">MTR67_048121</name>
</gene>
<accession>A0AAF0ZX26</accession>
<evidence type="ECO:0000313" key="1">
    <source>
        <dbReference type="EMBL" id="WMV54736.1"/>
    </source>
</evidence>
<keyword evidence="2" id="KW-1185">Reference proteome</keyword>
<proteinExistence type="predicted"/>
<evidence type="ECO:0008006" key="3">
    <source>
        <dbReference type="Google" id="ProtNLM"/>
    </source>
</evidence>
<protein>
    <recommendedName>
        <fullName evidence="3">Zinc finger, CCHC-type</fullName>
    </recommendedName>
</protein>
<dbReference type="CDD" id="cd09272">
    <property type="entry name" value="RNase_HI_RT_Ty1"/>
    <property type="match status" value="1"/>
</dbReference>
<reference evidence="1" key="1">
    <citation type="submission" date="2023-08" db="EMBL/GenBank/DDBJ databases">
        <title>A de novo genome assembly of Solanum verrucosum Schlechtendal, a Mexican diploid species geographically isolated from the other diploid A-genome species in potato relatives.</title>
        <authorList>
            <person name="Hosaka K."/>
        </authorList>
    </citation>
    <scope>NUCLEOTIDE SEQUENCE</scope>
    <source>
        <tissue evidence="1">Young leaves</tissue>
    </source>
</reference>
<dbReference type="EMBL" id="CP133622">
    <property type="protein sequence ID" value="WMV54736.1"/>
    <property type="molecule type" value="Genomic_DNA"/>
</dbReference>